<organism evidence="2 3">
    <name type="scientific">Carex littledalei</name>
    <dbReference type="NCBI Taxonomy" id="544730"/>
    <lineage>
        <taxon>Eukaryota</taxon>
        <taxon>Viridiplantae</taxon>
        <taxon>Streptophyta</taxon>
        <taxon>Embryophyta</taxon>
        <taxon>Tracheophyta</taxon>
        <taxon>Spermatophyta</taxon>
        <taxon>Magnoliopsida</taxon>
        <taxon>Liliopsida</taxon>
        <taxon>Poales</taxon>
        <taxon>Cyperaceae</taxon>
        <taxon>Cyperoideae</taxon>
        <taxon>Cariceae</taxon>
        <taxon>Carex</taxon>
        <taxon>Carex subgen. Euthyceras</taxon>
    </lineage>
</organism>
<sequence length="258" mass="29112">MAGVYDKKSEQYAQRRPNYPKEWFSMLASLSPEHKVAWDAGTGSGQAALSIAEHYDQVIATDVSAAQLEHAAPHPKVLYLHTPISTSEDELVAMLGGDNSIDLIISATAVHWFDLPFFYSVVNRVLKKPHGIIAVWTYSYDIPNLKNAMKMVHEAWLPYRDPRTYLLLEKYKTLPFPFESFGYGSEGSPMELEMEIKMTLDEFVQSLKTASPIVKAKEQGVELLSDEILKEMKREWGDSTGSRKLVHLAYMLVGKPKS</sequence>
<dbReference type="GO" id="GO:0032259">
    <property type="term" value="P:methylation"/>
    <property type="evidence" value="ECO:0007669"/>
    <property type="project" value="UniProtKB-KW"/>
</dbReference>
<dbReference type="Gene3D" id="3.40.50.150">
    <property type="entry name" value="Vaccinia Virus protein VP39"/>
    <property type="match status" value="1"/>
</dbReference>
<keyword evidence="2" id="KW-0808">Transferase</keyword>
<dbReference type="PANTHER" id="PTHR44575:SF1">
    <property type="entry name" value="OS01G0716500 PROTEIN"/>
    <property type="match status" value="1"/>
</dbReference>
<dbReference type="GO" id="GO:0008757">
    <property type="term" value="F:S-adenosylmethionine-dependent methyltransferase activity"/>
    <property type="evidence" value="ECO:0007669"/>
    <property type="project" value="InterPro"/>
</dbReference>
<dbReference type="InterPro" id="IPR041698">
    <property type="entry name" value="Methyltransf_25"/>
</dbReference>
<keyword evidence="3" id="KW-1185">Reference proteome</keyword>
<evidence type="ECO:0000313" key="3">
    <source>
        <dbReference type="Proteomes" id="UP000623129"/>
    </source>
</evidence>
<keyword evidence="2" id="KW-0489">Methyltransferase</keyword>
<reference evidence="2" key="1">
    <citation type="submission" date="2020-01" db="EMBL/GenBank/DDBJ databases">
        <title>Genome sequence of Kobresia littledalei, the first chromosome-level genome in the family Cyperaceae.</title>
        <authorList>
            <person name="Qu G."/>
        </authorList>
    </citation>
    <scope>NUCLEOTIDE SEQUENCE</scope>
    <source>
        <strain evidence="2">C.B.Clarke</strain>
        <tissue evidence="2">Leaf</tissue>
    </source>
</reference>
<dbReference type="SUPFAM" id="SSF53335">
    <property type="entry name" value="S-adenosyl-L-methionine-dependent methyltransferases"/>
    <property type="match status" value="1"/>
</dbReference>
<dbReference type="Pfam" id="PF13649">
    <property type="entry name" value="Methyltransf_25"/>
    <property type="match status" value="1"/>
</dbReference>
<proteinExistence type="predicted"/>
<accession>A0A833VIY9</accession>
<name>A0A833VIY9_9POAL</name>
<dbReference type="EMBL" id="SWLB01000016">
    <property type="protein sequence ID" value="KAF3328395.1"/>
    <property type="molecule type" value="Genomic_DNA"/>
</dbReference>
<dbReference type="OrthoDB" id="10027013at2759"/>
<dbReference type="AlphaFoldDB" id="A0A833VIY9"/>
<evidence type="ECO:0000259" key="1">
    <source>
        <dbReference type="Pfam" id="PF13649"/>
    </source>
</evidence>
<dbReference type="CDD" id="cd02440">
    <property type="entry name" value="AdoMet_MTases"/>
    <property type="match status" value="1"/>
</dbReference>
<evidence type="ECO:0000313" key="2">
    <source>
        <dbReference type="EMBL" id="KAF3328395.1"/>
    </source>
</evidence>
<dbReference type="Proteomes" id="UP000623129">
    <property type="component" value="Unassembled WGS sequence"/>
</dbReference>
<feature type="domain" description="Methyltransferase" evidence="1">
    <location>
        <begin position="39"/>
        <end position="128"/>
    </location>
</feature>
<gene>
    <name evidence="2" type="ORF">FCM35_KLT07001</name>
</gene>
<dbReference type="InterPro" id="IPR029063">
    <property type="entry name" value="SAM-dependent_MTases_sf"/>
</dbReference>
<protein>
    <submittedName>
        <fullName evidence="2">Putative methyltransferase</fullName>
    </submittedName>
</protein>
<dbReference type="PANTHER" id="PTHR44575">
    <property type="entry name" value="OS01G0589200 PROTEIN"/>
    <property type="match status" value="1"/>
</dbReference>
<comment type="caution">
    <text evidence="2">The sequence shown here is derived from an EMBL/GenBank/DDBJ whole genome shotgun (WGS) entry which is preliminary data.</text>
</comment>